<dbReference type="Proteomes" id="UP001295444">
    <property type="component" value="Chromosome 08"/>
</dbReference>
<sequence>MLHIWWECSVIRPYWDMVVDVIAEGGGWASPGIGRIHSPVYVPGHAHQTPKVAYLPHTDSCKPFDSGWKSTAAPTKEAVIRQVSLSGT</sequence>
<evidence type="ECO:0000313" key="2">
    <source>
        <dbReference type="Proteomes" id="UP001295444"/>
    </source>
</evidence>
<dbReference type="EMBL" id="OW240919">
    <property type="protein sequence ID" value="CAH2313124.1"/>
    <property type="molecule type" value="Genomic_DNA"/>
</dbReference>
<keyword evidence="2" id="KW-1185">Reference proteome</keyword>
<gene>
    <name evidence="1" type="ORF">PECUL_23A049120</name>
</gene>
<name>A0AAD1WLK2_PELCU</name>
<dbReference type="AlphaFoldDB" id="A0AAD1WLK2"/>
<organism evidence="1 2">
    <name type="scientific">Pelobates cultripes</name>
    <name type="common">Western spadefoot toad</name>
    <dbReference type="NCBI Taxonomy" id="61616"/>
    <lineage>
        <taxon>Eukaryota</taxon>
        <taxon>Metazoa</taxon>
        <taxon>Chordata</taxon>
        <taxon>Craniata</taxon>
        <taxon>Vertebrata</taxon>
        <taxon>Euteleostomi</taxon>
        <taxon>Amphibia</taxon>
        <taxon>Batrachia</taxon>
        <taxon>Anura</taxon>
        <taxon>Pelobatoidea</taxon>
        <taxon>Pelobatidae</taxon>
        <taxon>Pelobates</taxon>
    </lineage>
</organism>
<accession>A0AAD1WLK2</accession>
<feature type="non-terminal residue" evidence="1">
    <location>
        <position position="88"/>
    </location>
</feature>
<proteinExistence type="predicted"/>
<protein>
    <submittedName>
        <fullName evidence="1">Uncharacterized protein</fullName>
    </submittedName>
</protein>
<evidence type="ECO:0000313" key="1">
    <source>
        <dbReference type="EMBL" id="CAH2313124.1"/>
    </source>
</evidence>
<reference evidence="1" key="1">
    <citation type="submission" date="2022-03" db="EMBL/GenBank/DDBJ databases">
        <authorList>
            <person name="Alioto T."/>
            <person name="Alioto T."/>
            <person name="Gomez Garrido J."/>
        </authorList>
    </citation>
    <scope>NUCLEOTIDE SEQUENCE</scope>
</reference>